<proteinExistence type="predicted"/>
<dbReference type="Proteomes" id="UP000796880">
    <property type="component" value="Unassembled WGS sequence"/>
</dbReference>
<reference evidence="1" key="1">
    <citation type="submission" date="2020-03" db="EMBL/GenBank/DDBJ databases">
        <title>A high-quality chromosome-level genome assembly of a woody plant with both climbing and erect habits, Rhamnella rubrinervis.</title>
        <authorList>
            <person name="Lu Z."/>
            <person name="Yang Y."/>
            <person name="Zhu X."/>
            <person name="Sun Y."/>
        </authorList>
    </citation>
    <scope>NUCLEOTIDE SEQUENCE</scope>
    <source>
        <strain evidence="1">BYM</strain>
        <tissue evidence="1">Leaf</tissue>
    </source>
</reference>
<protein>
    <submittedName>
        <fullName evidence="1">Uncharacterized protein</fullName>
    </submittedName>
</protein>
<organism evidence="1 2">
    <name type="scientific">Rhamnella rubrinervis</name>
    <dbReference type="NCBI Taxonomy" id="2594499"/>
    <lineage>
        <taxon>Eukaryota</taxon>
        <taxon>Viridiplantae</taxon>
        <taxon>Streptophyta</taxon>
        <taxon>Embryophyta</taxon>
        <taxon>Tracheophyta</taxon>
        <taxon>Spermatophyta</taxon>
        <taxon>Magnoliopsida</taxon>
        <taxon>eudicotyledons</taxon>
        <taxon>Gunneridae</taxon>
        <taxon>Pentapetalae</taxon>
        <taxon>rosids</taxon>
        <taxon>fabids</taxon>
        <taxon>Rosales</taxon>
        <taxon>Rhamnaceae</taxon>
        <taxon>rhamnoid group</taxon>
        <taxon>Rhamneae</taxon>
        <taxon>Rhamnella</taxon>
    </lineage>
</organism>
<dbReference type="EMBL" id="VOIH02000011">
    <property type="protein sequence ID" value="KAF3433546.1"/>
    <property type="molecule type" value="Genomic_DNA"/>
</dbReference>
<name>A0A8K0DRL0_9ROSA</name>
<dbReference type="AlphaFoldDB" id="A0A8K0DRL0"/>
<sequence>MVGGPLVIWILAGQIYEHRPGDGCFHHIRILAGQVAARPSGRGMLLLYTDTSAKFARHRKFSRRSHDITRWHLPISSMPRILASEYPYMTRGHPSANLADASVNLAEEFHEELFPRVQGILLISQSYPTRKLALKVIYNKLREGDRSI</sequence>
<evidence type="ECO:0000313" key="1">
    <source>
        <dbReference type="EMBL" id="KAF3433546.1"/>
    </source>
</evidence>
<gene>
    <name evidence="1" type="ORF">FNV43_RR24648</name>
</gene>
<evidence type="ECO:0000313" key="2">
    <source>
        <dbReference type="Proteomes" id="UP000796880"/>
    </source>
</evidence>
<comment type="caution">
    <text evidence="1">The sequence shown here is derived from an EMBL/GenBank/DDBJ whole genome shotgun (WGS) entry which is preliminary data.</text>
</comment>
<keyword evidence="2" id="KW-1185">Reference proteome</keyword>
<accession>A0A8K0DRL0</accession>